<sequence length="53" mass="6007">MQHPLVVKFSNRVIVEPGGISRLVGVVSEPKIVNVSMKQLLEFEELHDLSFFL</sequence>
<dbReference type="AlphaFoldDB" id="W8XYV6"/>
<organism evidence="1">
    <name type="scientific">Bacillus thuringiensis DB27</name>
    <dbReference type="NCBI Taxonomy" id="1431339"/>
    <lineage>
        <taxon>Bacteria</taxon>
        <taxon>Bacillati</taxon>
        <taxon>Bacillota</taxon>
        <taxon>Bacilli</taxon>
        <taxon>Bacillales</taxon>
        <taxon>Bacillaceae</taxon>
        <taxon>Bacillus</taxon>
        <taxon>Bacillus cereus group</taxon>
    </lineage>
</organism>
<reference evidence="1" key="2">
    <citation type="submission" date="2014-01" db="EMBL/GenBank/DDBJ databases">
        <authorList>
            <person name="Aslett M."/>
        </authorList>
    </citation>
    <scope>NUCLEOTIDE SEQUENCE [LARGE SCALE GENOMIC DNA]</scope>
    <source>
        <strain evidence="1">DB27</strain>
    </source>
</reference>
<name>W8XYV6_BACTU</name>
<protein>
    <submittedName>
        <fullName evidence="1">Uncharacterized protein</fullName>
    </submittedName>
</protein>
<reference evidence="1" key="1">
    <citation type="submission" date="2014-01" db="EMBL/GenBank/DDBJ databases">
        <title>Draft genome sequence of highly nematicidal Bacillus thuringiensis DB27.</title>
        <authorList>
            <person name="Iatsenko I."/>
            <person name="Pickard D."/>
            <person name="Corton C."/>
            <person name="Dougan G."/>
            <person name="Sommer R.J."/>
        </authorList>
    </citation>
    <scope>NUCLEOTIDE SEQUENCE [LARGE SCALE GENOMIC DNA]</scope>
    <source>
        <strain evidence="1">DB27</strain>
    </source>
</reference>
<accession>W8XYV6</accession>
<evidence type="ECO:0000313" key="1">
    <source>
        <dbReference type="EMBL" id="CDN34308.1"/>
    </source>
</evidence>
<dbReference type="Proteomes" id="UP000030682">
    <property type="component" value="Unassembled WGS sequence"/>
</dbReference>
<dbReference type="EMBL" id="HG810016">
    <property type="protein sequence ID" value="CDN34308.1"/>
    <property type="molecule type" value="Genomic_DNA"/>
</dbReference>
<gene>
    <name evidence="1" type="ORF">BTDB27_000650</name>
</gene>
<proteinExistence type="predicted"/>
<dbReference type="HOGENOM" id="CLU_2931303_0_0_9"/>